<dbReference type="OrthoDB" id="2691355at2759"/>
<keyword evidence="2" id="KW-1185">Reference proteome</keyword>
<accession>A0A2H3DB09</accession>
<dbReference type="AlphaFoldDB" id="A0A2H3DB09"/>
<name>A0A2H3DB09_ARMGA</name>
<sequence length="156" mass="17387">MSDEFVYLVWKDSQEEVVLQVDGILAEAHHPPVISNGTEYSGKLNDLIQSVVIVANSEDDTFNKAIQGFEAISAFMARFDRNVNANNNFALGDLKAIRGQTRLLTPSGKVRMAVVDIGPIDSGNILKNMLERRLHQYTEDNVVSYLKWERTSAGDT</sequence>
<reference evidence="2" key="1">
    <citation type="journal article" date="2017" name="Nat. Ecol. Evol.">
        <title>Genome expansion and lineage-specific genetic innovations in the forest pathogenic fungi Armillaria.</title>
        <authorList>
            <person name="Sipos G."/>
            <person name="Prasanna A.N."/>
            <person name="Walter M.C."/>
            <person name="O'Connor E."/>
            <person name="Balint B."/>
            <person name="Krizsan K."/>
            <person name="Kiss B."/>
            <person name="Hess J."/>
            <person name="Varga T."/>
            <person name="Slot J."/>
            <person name="Riley R."/>
            <person name="Boka B."/>
            <person name="Rigling D."/>
            <person name="Barry K."/>
            <person name="Lee J."/>
            <person name="Mihaltcheva S."/>
            <person name="LaButti K."/>
            <person name="Lipzen A."/>
            <person name="Waldron R."/>
            <person name="Moloney N.M."/>
            <person name="Sperisen C."/>
            <person name="Kredics L."/>
            <person name="Vagvoelgyi C."/>
            <person name="Patrignani A."/>
            <person name="Fitzpatrick D."/>
            <person name="Nagy I."/>
            <person name="Doyle S."/>
            <person name="Anderson J.B."/>
            <person name="Grigoriev I.V."/>
            <person name="Gueldener U."/>
            <person name="Muensterkoetter M."/>
            <person name="Nagy L.G."/>
        </authorList>
    </citation>
    <scope>NUCLEOTIDE SEQUENCE [LARGE SCALE GENOMIC DNA]</scope>
    <source>
        <strain evidence="2">Ar21-2</strain>
    </source>
</reference>
<dbReference type="InParanoid" id="A0A2H3DB09"/>
<evidence type="ECO:0000313" key="1">
    <source>
        <dbReference type="EMBL" id="PBK92425.1"/>
    </source>
</evidence>
<dbReference type="EMBL" id="KZ293658">
    <property type="protein sequence ID" value="PBK92425.1"/>
    <property type="molecule type" value="Genomic_DNA"/>
</dbReference>
<protein>
    <submittedName>
        <fullName evidence="1">Uncharacterized protein</fullName>
    </submittedName>
</protein>
<organism evidence="1 2">
    <name type="scientific">Armillaria gallica</name>
    <name type="common">Bulbous honey fungus</name>
    <name type="synonym">Armillaria bulbosa</name>
    <dbReference type="NCBI Taxonomy" id="47427"/>
    <lineage>
        <taxon>Eukaryota</taxon>
        <taxon>Fungi</taxon>
        <taxon>Dikarya</taxon>
        <taxon>Basidiomycota</taxon>
        <taxon>Agaricomycotina</taxon>
        <taxon>Agaricomycetes</taxon>
        <taxon>Agaricomycetidae</taxon>
        <taxon>Agaricales</taxon>
        <taxon>Marasmiineae</taxon>
        <taxon>Physalacriaceae</taxon>
        <taxon>Armillaria</taxon>
    </lineage>
</organism>
<dbReference type="Proteomes" id="UP000217790">
    <property type="component" value="Unassembled WGS sequence"/>
</dbReference>
<proteinExistence type="predicted"/>
<evidence type="ECO:0000313" key="2">
    <source>
        <dbReference type="Proteomes" id="UP000217790"/>
    </source>
</evidence>
<gene>
    <name evidence="1" type="ORF">ARMGADRAFT_1080510</name>
</gene>